<sequence>MSRGACVTVFASSTGAALSFAAAFGFFGLAATFRLEVAGCVVRRDEGGGCLTMGAVYPAPGWCVHWQSVA</sequence>
<keyword evidence="3" id="KW-1185">Reference proteome</keyword>
<dbReference type="EMBL" id="JOKM01000075">
    <property type="protein sequence ID" value="KGB22550.1"/>
    <property type="molecule type" value="Genomic_DNA"/>
</dbReference>
<feature type="chain" id="PRO_5001904077" description="Secreted protein" evidence="1">
    <location>
        <begin position="22"/>
        <end position="70"/>
    </location>
</feature>
<feature type="signal peptide" evidence="1">
    <location>
        <begin position="1"/>
        <end position="21"/>
    </location>
</feature>
<accession>A0A094YKH4</accession>
<name>A0A094YKH4_9PROT</name>
<gene>
    <name evidence="2" type="ORF">AtDm6_2131</name>
</gene>
<organism evidence="2 3">
    <name type="scientific">Acetobacter tropicalis</name>
    <dbReference type="NCBI Taxonomy" id="104102"/>
    <lineage>
        <taxon>Bacteria</taxon>
        <taxon>Pseudomonadati</taxon>
        <taxon>Pseudomonadota</taxon>
        <taxon>Alphaproteobacteria</taxon>
        <taxon>Acetobacterales</taxon>
        <taxon>Acetobacteraceae</taxon>
        <taxon>Acetobacter</taxon>
    </lineage>
</organism>
<reference evidence="2 3" key="1">
    <citation type="submission" date="2014-06" db="EMBL/GenBank/DDBJ databases">
        <title>Functional and comparative genomic analyses of the Drosophila gut microbiota identify candidate symbiosis factors.</title>
        <authorList>
            <person name="Newell P.D."/>
            <person name="Chaston J.M."/>
            <person name="Douglas A.E."/>
        </authorList>
    </citation>
    <scope>NUCLEOTIDE SEQUENCE [LARGE SCALE GENOMIC DNA]</scope>
    <source>
        <strain evidence="2 3">DmCS_006</strain>
    </source>
</reference>
<comment type="caution">
    <text evidence="2">The sequence shown here is derived from an EMBL/GenBank/DDBJ whole genome shotgun (WGS) entry which is preliminary data.</text>
</comment>
<evidence type="ECO:0008006" key="4">
    <source>
        <dbReference type="Google" id="ProtNLM"/>
    </source>
</evidence>
<evidence type="ECO:0000313" key="3">
    <source>
        <dbReference type="Proteomes" id="UP000029448"/>
    </source>
</evidence>
<dbReference type="AlphaFoldDB" id="A0A094YKH4"/>
<dbReference type="STRING" id="104102.AtDm6_2131"/>
<evidence type="ECO:0000256" key="1">
    <source>
        <dbReference type="SAM" id="SignalP"/>
    </source>
</evidence>
<protein>
    <recommendedName>
        <fullName evidence="4">Secreted protein</fullName>
    </recommendedName>
</protein>
<proteinExistence type="predicted"/>
<keyword evidence="1" id="KW-0732">Signal</keyword>
<dbReference type="Proteomes" id="UP000029448">
    <property type="component" value="Unassembled WGS sequence"/>
</dbReference>
<evidence type="ECO:0000313" key="2">
    <source>
        <dbReference type="EMBL" id="KGB22550.1"/>
    </source>
</evidence>